<gene>
    <name evidence="2" type="ORF">GXN74_07680</name>
</gene>
<keyword evidence="3" id="KW-1185">Reference proteome</keyword>
<dbReference type="InterPro" id="IPR010178">
    <property type="entry name" value="Lit"/>
</dbReference>
<evidence type="ECO:0000256" key="1">
    <source>
        <dbReference type="SAM" id="Phobius"/>
    </source>
</evidence>
<proteinExistence type="predicted"/>
<keyword evidence="1" id="KW-1133">Transmembrane helix</keyword>
<feature type="transmembrane region" description="Helical" evidence="1">
    <location>
        <begin position="195"/>
        <end position="221"/>
    </location>
</feature>
<dbReference type="AlphaFoldDB" id="A0A7X5HVW2"/>
<organism evidence="2 3">
    <name type="scientific">Anaerotalea alkaliphila</name>
    <dbReference type="NCBI Taxonomy" id="2662126"/>
    <lineage>
        <taxon>Bacteria</taxon>
        <taxon>Bacillati</taxon>
        <taxon>Bacillota</taxon>
        <taxon>Clostridia</taxon>
        <taxon>Eubacteriales</taxon>
        <taxon>Anaerotalea</taxon>
    </lineage>
</organism>
<dbReference type="Pfam" id="PF07314">
    <property type="entry name" value="Lit"/>
    <property type="match status" value="1"/>
</dbReference>
<keyword evidence="1" id="KW-0472">Membrane</keyword>
<keyword evidence="1" id="KW-0812">Transmembrane</keyword>
<evidence type="ECO:0000313" key="3">
    <source>
        <dbReference type="Proteomes" id="UP000461585"/>
    </source>
</evidence>
<evidence type="ECO:0000313" key="2">
    <source>
        <dbReference type="EMBL" id="NDL67625.1"/>
    </source>
</evidence>
<protein>
    <submittedName>
        <fullName evidence="2">TIGR01906 family membrane protein</fullName>
    </submittedName>
</protein>
<dbReference type="Proteomes" id="UP000461585">
    <property type="component" value="Unassembled WGS sequence"/>
</dbReference>
<feature type="transmembrane region" description="Helical" evidence="1">
    <location>
        <begin position="133"/>
        <end position="159"/>
    </location>
</feature>
<dbReference type="RefSeq" id="WP_162370350.1">
    <property type="nucleotide sequence ID" value="NZ_JAAEEH010000017.1"/>
</dbReference>
<feature type="transmembrane region" description="Helical" evidence="1">
    <location>
        <begin position="108"/>
        <end position="126"/>
    </location>
</feature>
<comment type="caution">
    <text evidence="2">The sequence shown here is derived from an EMBL/GenBank/DDBJ whole genome shotgun (WGS) entry which is preliminary data.</text>
</comment>
<sequence>MEIRICRWLNRVLLLWLLVALLFHAVQLVAFNMEYFSWHYRTYDIMADTGMAYPELMESTREMLSYLLGDREDLVMEVVVGGELQEVFGEREKAHMVDVRQLVLQGRGFRDLGTALFLFYSGLLFWKRRECFLLLLASVKRVFAGGILAMAVVGGLLAWNFERWFVLFHEVFFDNDLWLLDPATDVLINMVPEVFFFNTSMLILLAFLLEAVLLGAGAAVWSKRTETRQGR</sequence>
<dbReference type="EMBL" id="JAAEEH010000017">
    <property type="protein sequence ID" value="NDL67625.1"/>
    <property type="molecule type" value="Genomic_DNA"/>
</dbReference>
<name>A0A7X5HVW2_9FIRM</name>
<reference evidence="2 3" key="1">
    <citation type="submission" date="2020-01" db="EMBL/GenBank/DDBJ databases">
        <title>Anaeroalcalibacter tamaniensis gen. nov., sp. nov., moderately halophilic strictly anaerobic fermenter bacterium from mud volcano of Taman peninsula.</title>
        <authorList>
            <person name="Frolova A."/>
            <person name="Merkel A.Y."/>
            <person name="Slobodkin A.I."/>
        </authorList>
    </citation>
    <scope>NUCLEOTIDE SEQUENCE [LARGE SCALE GENOMIC DNA]</scope>
    <source>
        <strain evidence="2 3">F-3ap</strain>
    </source>
</reference>
<accession>A0A7X5HVW2</accession>
<dbReference type="NCBIfam" id="TIGR01906">
    <property type="entry name" value="integ_TIGR01906"/>
    <property type="match status" value="1"/>
</dbReference>